<dbReference type="EMBL" id="CAJZBQ010000063">
    <property type="protein sequence ID" value="CAG9335814.1"/>
    <property type="molecule type" value="Genomic_DNA"/>
</dbReference>
<organism evidence="3 4">
    <name type="scientific">Blepharisma stoltei</name>
    <dbReference type="NCBI Taxonomy" id="1481888"/>
    <lineage>
        <taxon>Eukaryota</taxon>
        <taxon>Sar</taxon>
        <taxon>Alveolata</taxon>
        <taxon>Ciliophora</taxon>
        <taxon>Postciliodesmatophora</taxon>
        <taxon>Heterotrichea</taxon>
        <taxon>Heterotrichida</taxon>
        <taxon>Blepharismidae</taxon>
        <taxon>Blepharisma</taxon>
    </lineage>
</organism>
<keyword evidence="4" id="KW-1185">Reference proteome</keyword>
<evidence type="ECO:0000256" key="1">
    <source>
        <dbReference type="SAM" id="Phobius"/>
    </source>
</evidence>
<accession>A0AAU9K7V6</accession>
<comment type="caution">
    <text evidence="3">The sequence shown here is derived from an EMBL/GenBank/DDBJ whole genome shotgun (WGS) entry which is preliminary data.</text>
</comment>
<evidence type="ECO:0000313" key="4">
    <source>
        <dbReference type="Proteomes" id="UP001162131"/>
    </source>
</evidence>
<feature type="signal peptide" evidence="2">
    <location>
        <begin position="1"/>
        <end position="15"/>
    </location>
</feature>
<dbReference type="Proteomes" id="UP001162131">
    <property type="component" value="Unassembled WGS sequence"/>
</dbReference>
<evidence type="ECO:0000313" key="3">
    <source>
        <dbReference type="EMBL" id="CAG9335814.1"/>
    </source>
</evidence>
<name>A0AAU9K7V6_9CILI</name>
<sequence length="81" mass="9187">MLILGNLCFIPFVSVLLDVFVCDESIGDSFTDSFLAKDCYQFCWKGNHIVYAILSGIAILIYEPLAVFWGLFGKNFNQFCM</sequence>
<gene>
    <name evidence="3" type="ORF">BSTOLATCC_MIC65134</name>
</gene>
<keyword evidence="1" id="KW-0472">Membrane</keyword>
<feature type="chain" id="PRO_5043347585" evidence="2">
    <location>
        <begin position="16"/>
        <end position="81"/>
    </location>
</feature>
<proteinExistence type="predicted"/>
<protein>
    <submittedName>
        <fullName evidence="3">Uncharacterized protein</fullName>
    </submittedName>
</protein>
<keyword evidence="2" id="KW-0732">Signal</keyword>
<evidence type="ECO:0000256" key="2">
    <source>
        <dbReference type="SAM" id="SignalP"/>
    </source>
</evidence>
<feature type="transmembrane region" description="Helical" evidence="1">
    <location>
        <begin position="49"/>
        <end position="72"/>
    </location>
</feature>
<keyword evidence="1" id="KW-0812">Transmembrane</keyword>
<reference evidence="3" key="1">
    <citation type="submission" date="2021-09" db="EMBL/GenBank/DDBJ databases">
        <authorList>
            <consortium name="AG Swart"/>
            <person name="Singh M."/>
            <person name="Singh A."/>
            <person name="Seah K."/>
            <person name="Emmerich C."/>
        </authorList>
    </citation>
    <scope>NUCLEOTIDE SEQUENCE</scope>
    <source>
        <strain evidence="3">ATCC30299</strain>
    </source>
</reference>
<dbReference type="AlphaFoldDB" id="A0AAU9K7V6"/>
<keyword evidence="1" id="KW-1133">Transmembrane helix</keyword>